<evidence type="ECO:0000313" key="1">
    <source>
        <dbReference type="EMBL" id="MEM0515292.1"/>
    </source>
</evidence>
<reference evidence="1 2" key="1">
    <citation type="submission" date="2024-03" db="EMBL/GenBank/DDBJ databases">
        <title>Pseudoalteromonas qingdaonensis sp. nov., isolated from the intestines of marine benthic organisms.</title>
        <authorList>
            <person name="Lin X."/>
            <person name="Fang S."/>
            <person name="Hu X."/>
        </authorList>
    </citation>
    <scope>NUCLEOTIDE SEQUENCE [LARGE SCALE GENOMIC DNA]</scope>
    <source>
        <strain evidence="1 2">YIC-827</strain>
    </source>
</reference>
<accession>A0ABU9MVI1</accession>
<gene>
    <name evidence="1" type="ORF">WCN91_07585</name>
</gene>
<dbReference type="RefSeq" id="WP_342677815.1">
    <property type="nucleotide sequence ID" value="NZ_JBCGCU010000006.1"/>
</dbReference>
<evidence type="ECO:0000313" key="2">
    <source>
        <dbReference type="Proteomes" id="UP001447008"/>
    </source>
</evidence>
<organism evidence="1 2">
    <name type="scientific">Pseudoalteromonas qingdaonensis</name>
    <dbReference type="NCBI Taxonomy" id="3131913"/>
    <lineage>
        <taxon>Bacteria</taxon>
        <taxon>Pseudomonadati</taxon>
        <taxon>Pseudomonadota</taxon>
        <taxon>Gammaproteobacteria</taxon>
        <taxon>Alteromonadales</taxon>
        <taxon>Pseudoalteromonadaceae</taxon>
        <taxon>Pseudoalteromonas</taxon>
    </lineage>
</organism>
<comment type="caution">
    <text evidence="1">The sequence shown here is derived from an EMBL/GenBank/DDBJ whole genome shotgun (WGS) entry which is preliminary data.</text>
</comment>
<dbReference type="Proteomes" id="UP001447008">
    <property type="component" value="Unassembled WGS sequence"/>
</dbReference>
<protein>
    <submittedName>
        <fullName evidence="1">Uncharacterized protein</fullName>
    </submittedName>
</protein>
<proteinExistence type="predicted"/>
<name>A0ABU9MVI1_9GAMM</name>
<keyword evidence="2" id="KW-1185">Reference proteome</keyword>
<dbReference type="EMBL" id="JBCGCU010000006">
    <property type="protein sequence ID" value="MEM0515292.1"/>
    <property type="molecule type" value="Genomic_DNA"/>
</dbReference>
<sequence length="426" mass="48636">MIIAKRVLNTLTELWPVLETLMKRFKMGDFSIKEVQSIIKQHFPHYSGAQIYKETNRLLSQDILVPLAKSSQLEINRAISDFAAYLLQDESLGVAAEIHVLVDDLERLSAKLAKAVEDDDYGDISRYTRIMDERVRKIVKLYQHNENAIYNLVEQAKANGSSMSLSKRYKAVIEAFDEYIEPMLEMLDINGAFQICFDAIELGLTEHLLHLKQSGRDANTIRMLEQLRTRILDMHHIGRESLRQSADMLMPLREELRQNTLVTRQAAKVLGLIRKRGLDNVMSAHQPFFASDPMHHQLGSNAQLVAYMAGLSEFEEHDFEMPDASAAEPYRAPNIPSFRDVRALFKPAKGKSKARKQQLIDVLDSHYPELESDELLYLYQKLINDPSLTLSQSEQLEHKTIAGKRFALYPFIDAGDATTTNNSEEL</sequence>